<dbReference type="STRING" id="1841610.A6X21_06980"/>
<proteinExistence type="predicted"/>
<dbReference type="Proteomes" id="UP000094828">
    <property type="component" value="Unassembled WGS sequence"/>
</dbReference>
<evidence type="ECO:0000313" key="3">
    <source>
        <dbReference type="EMBL" id="ODA30069.1"/>
    </source>
</evidence>
<gene>
    <name evidence="3" type="ORF">A6X21_06980</name>
</gene>
<sequence length="92" mass="10880">MSIAEDDDDWWKKGKKPKDWSYEDDTYDQVDDEEPEYMECPHCHADVYEDAVRCPFCGEYISRSGSAISKSWWVYAIVGLLLFTMLLLSLRW</sequence>
<protein>
    <recommendedName>
        <fullName evidence="5">Zinc ribbon domain-containing protein</fullName>
    </recommendedName>
</protein>
<feature type="transmembrane region" description="Helical" evidence="2">
    <location>
        <begin position="72"/>
        <end position="90"/>
    </location>
</feature>
<keyword evidence="2" id="KW-0472">Membrane</keyword>
<keyword evidence="4" id="KW-1185">Reference proteome</keyword>
<dbReference type="EMBL" id="LYDR01000116">
    <property type="protein sequence ID" value="ODA30069.1"/>
    <property type="molecule type" value="Genomic_DNA"/>
</dbReference>
<evidence type="ECO:0000256" key="2">
    <source>
        <dbReference type="SAM" id="Phobius"/>
    </source>
</evidence>
<dbReference type="AlphaFoldDB" id="A0A1C3EA36"/>
<reference evidence="3 4" key="1">
    <citation type="submission" date="2016-05" db="EMBL/GenBank/DDBJ databases">
        <title>Genomic and physiological characterization of Planctopirus sp. isolated from fresh water lake.</title>
        <authorList>
            <person name="Subhash Y."/>
            <person name="Ramana C."/>
        </authorList>
    </citation>
    <scope>NUCLEOTIDE SEQUENCE [LARGE SCALE GENOMIC DNA]</scope>
    <source>
        <strain evidence="3 4">JC280</strain>
    </source>
</reference>
<accession>A0A1C3EA36</accession>
<organism evidence="3 4">
    <name type="scientific">Planctopirus hydrillae</name>
    <dbReference type="NCBI Taxonomy" id="1841610"/>
    <lineage>
        <taxon>Bacteria</taxon>
        <taxon>Pseudomonadati</taxon>
        <taxon>Planctomycetota</taxon>
        <taxon>Planctomycetia</taxon>
        <taxon>Planctomycetales</taxon>
        <taxon>Planctomycetaceae</taxon>
        <taxon>Planctopirus</taxon>
    </lineage>
</organism>
<name>A0A1C3EA36_9PLAN</name>
<dbReference type="RefSeq" id="WP_068849051.1">
    <property type="nucleotide sequence ID" value="NZ_LYDR01000116.1"/>
</dbReference>
<evidence type="ECO:0000313" key="4">
    <source>
        <dbReference type="Proteomes" id="UP000094828"/>
    </source>
</evidence>
<evidence type="ECO:0008006" key="5">
    <source>
        <dbReference type="Google" id="ProtNLM"/>
    </source>
</evidence>
<feature type="region of interest" description="Disordered" evidence="1">
    <location>
        <begin position="1"/>
        <end position="25"/>
    </location>
</feature>
<keyword evidence="2" id="KW-1133">Transmembrane helix</keyword>
<comment type="caution">
    <text evidence="3">The sequence shown here is derived from an EMBL/GenBank/DDBJ whole genome shotgun (WGS) entry which is preliminary data.</text>
</comment>
<evidence type="ECO:0000256" key="1">
    <source>
        <dbReference type="SAM" id="MobiDB-lite"/>
    </source>
</evidence>
<keyword evidence="2" id="KW-0812">Transmembrane</keyword>